<sequence length="364" mass="41832">MADKTDQISVAGKKGRKAKESGLHVLQVCWKAKEESGLTLRWIRLAIQMGAQELNLTYIDHYVHYKTSAFSFEILSGLLPSKLKHLRLQNCSIAPLAKVSDHHQINVLHSLETLELDNYVQFEVFADFYTYKLKKASSVCSKATYFEYKSTNPKTKLCFSNVPELEEMLLNLQLGNRKVDDMFTDFATDAPQLKRLMSLHTTLDLKLEPRIHVTSTILCQLEQLELVLGSWRYCNLLKMIHILVSCPLLQKLHLIASGRPTNVPDMPYPSNKHPFPSLKEVQIRTFYATSSEIPFVFYMLENVVALEQMILDTTPKSCRNCKIKHLSHQLPNQRIRAKVASPTAKLVFQHHSNERIDFAKIFMR</sequence>
<comment type="caution">
    <text evidence="2">The sequence shown here is derived from an EMBL/GenBank/DDBJ whole genome shotgun (WGS) entry which is preliminary data.</text>
</comment>
<name>A0A1R3JWQ8_9ROSI</name>
<dbReference type="OrthoDB" id="1152382at2759"/>
<dbReference type="AlphaFoldDB" id="A0A1R3JWQ8"/>
<evidence type="ECO:0000259" key="1">
    <source>
        <dbReference type="Pfam" id="PF23622"/>
    </source>
</evidence>
<organism evidence="2 3">
    <name type="scientific">Corchorus olitorius</name>
    <dbReference type="NCBI Taxonomy" id="93759"/>
    <lineage>
        <taxon>Eukaryota</taxon>
        <taxon>Viridiplantae</taxon>
        <taxon>Streptophyta</taxon>
        <taxon>Embryophyta</taxon>
        <taxon>Tracheophyta</taxon>
        <taxon>Spermatophyta</taxon>
        <taxon>Magnoliopsida</taxon>
        <taxon>eudicotyledons</taxon>
        <taxon>Gunneridae</taxon>
        <taxon>Pentapetalae</taxon>
        <taxon>rosids</taxon>
        <taxon>malvids</taxon>
        <taxon>Malvales</taxon>
        <taxon>Malvaceae</taxon>
        <taxon>Grewioideae</taxon>
        <taxon>Apeibeae</taxon>
        <taxon>Corchorus</taxon>
    </lineage>
</organism>
<evidence type="ECO:0000313" key="3">
    <source>
        <dbReference type="Proteomes" id="UP000187203"/>
    </source>
</evidence>
<dbReference type="PANTHER" id="PTHR34145">
    <property type="entry name" value="OS02G0105600 PROTEIN"/>
    <property type="match status" value="1"/>
</dbReference>
<dbReference type="EMBL" id="AWUE01015162">
    <property type="protein sequence ID" value="OMO99274.1"/>
    <property type="molecule type" value="Genomic_DNA"/>
</dbReference>
<dbReference type="InterPro" id="IPR055357">
    <property type="entry name" value="LRR_At1g61320_AtMIF1"/>
</dbReference>
<evidence type="ECO:0000313" key="2">
    <source>
        <dbReference type="EMBL" id="OMO99274.1"/>
    </source>
</evidence>
<dbReference type="SUPFAM" id="SSF52047">
    <property type="entry name" value="RNI-like"/>
    <property type="match status" value="1"/>
</dbReference>
<feature type="domain" description="At1g61320/AtMIF1 LRR" evidence="1">
    <location>
        <begin position="135"/>
        <end position="327"/>
    </location>
</feature>
<dbReference type="InterPro" id="IPR053772">
    <property type="entry name" value="At1g61320/At1g61330-like"/>
</dbReference>
<accession>A0A1R3JWQ8</accession>
<dbReference type="Proteomes" id="UP000187203">
    <property type="component" value="Unassembled WGS sequence"/>
</dbReference>
<gene>
    <name evidence="2" type="ORF">COLO4_13384</name>
</gene>
<proteinExistence type="predicted"/>
<reference evidence="3" key="1">
    <citation type="submission" date="2013-09" db="EMBL/GenBank/DDBJ databases">
        <title>Corchorus olitorius genome sequencing.</title>
        <authorList>
            <person name="Alam M."/>
            <person name="Haque M.S."/>
            <person name="Islam M.S."/>
            <person name="Emdad E.M."/>
            <person name="Islam M.M."/>
            <person name="Ahmed B."/>
            <person name="Halim A."/>
            <person name="Hossen Q.M.M."/>
            <person name="Hossain M.Z."/>
            <person name="Ahmed R."/>
            <person name="Khan M.M."/>
            <person name="Islam R."/>
            <person name="Rashid M.M."/>
            <person name="Khan S.A."/>
            <person name="Rahman M.S."/>
            <person name="Alam M."/>
            <person name="Yahiya A.S."/>
            <person name="Khan M.S."/>
            <person name="Azam M.S."/>
            <person name="Haque T."/>
            <person name="Lashkar M.Z.H."/>
            <person name="Akhand A.I."/>
            <person name="Morshed G."/>
            <person name="Roy S."/>
            <person name="Uddin K.S."/>
            <person name="Rabeya T."/>
            <person name="Hossain A.S."/>
            <person name="Chowdhury A."/>
            <person name="Snigdha A.R."/>
            <person name="Mortoza M.S."/>
            <person name="Matin S.A."/>
            <person name="Hoque S.M.E."/>
            <person name="Islam M.K."/>
            <person name="Roy D.K."/>
            <person name="Haider R."/>
            <person name="Moosa M.M."/>
            <person name="Elias S.M."/>
            <person name="Hasan A.M."/>
            <person name="Jahan S."/>
            <person name="Shafiuddin M."/>
            <person name="Mahmood N."/>
            <person name="Shommy N.S."/>
        </authorList>
    </citation>
    <scope>NUCLEOTIDE SEQUENCE [LARGE SCALE GENOMIC DNA]</scope>
    <source>
        <strain evidence="3">cv. O-4</strain>
    </source>
</reference>
<dbReference type="Pfam" id="PF23622">
    <property type="entry name" value="LRR_At1g61320_AtMIF1"/>
    <property type="match status" value="1"/>
</dbReference>
<dbReference type="Gene3D" id="3.80.10.10">
    <property type="entry name" value="Ribonuclease Inhibitor"/>
    <property type="match status" value="1"/>
</dbReference>
<dbReference type="InterPro" id="IPR032675">
    <property type="entry name" value="LRR_dom_sf"/>
</dbReference>
<protein>
    <recommendedName>
        <fullName evidence="1">At1g61320/AtMIF1 LRR domain-containing protein</fullName>
    </recommendedName>
</protein>
<keyword evidence="3" id="KW-1185">Reference proteome</keyword>
<dbReference type="PANTHER" id="PTHR34145:SF28">
    <property type="entry name" value="F-BOX DOMAIN-CONTAINING PROTEIN"/>
    <property type="match status" value="1"/>
</dbReference>